<sequence length="247" mass="29125">MVNKWKSMVILWIPCLISQVVLLDDIEAPERHGDITIDSTNNKVDHISRKIRMKTALNPQNIPYERHQHSRYIAYPPDSMNKLNMPHNRIYSIERDTSIKIAPVDRRNYAHASVDRRIEELLQDIEKTKKEQAMYTHTQEDLETKKQALDDITNSKITTEQSIAITRKEIFAVENTLQELKNQLQGLSVKESNMLKEEAETKKEINHLQAQLTNKEVLLHRLRKLKKKYKWLRSEYNYYEADSSTNL</sequence>
<keyword evidence="1" id="KW-0175">Coiled coil</keyword>
<accession>H8ZBW6</accession>
<evidence type="ECO:0000313" key="3">
    <source>
        <dbReference type="EMBL" id="EHY65602.1"/>
    </source>
</evidence>
<dbReference type="EMBL" id="JH604635">
    <property type="protein sequence ID" value="EHY65602.1"/>
    <property type="molecule type" value="Genomic_DNA"/>
</dbReference>
<organism evidence="3">
    <name type="scientific">Nematocida ausubeli (strain ATCC PRA-371 / ERTm2)</name>
    <name type="common">Nematode killer fungus</name>
    <dbReference type="NCBI Taxonomy" id="1913371"/>
    <lineage>
        <taxon>Eukaryota</taxon>
        <taxon>Fungi</taxon>
        <taxon>Fungi incertae sedis</taxon>
        <taxon>Microsporidia</taxon>
        <taxon>Nematocida</taxon>
    </lineage>
</organism>
<evidence type="ECO:0000256" key="1">
    <source>
        <dbReference type="SAM" id="Coils"/>
    </source>
</evidence>
<dbReference type="EMBL" id="AKIJ01000005">
    <property type="protein sequence ID" value="KFG25276.1"/>
    <property type="molecule type" value="Genomic_DNA"/>
</dbReference>
<evidence type="ECO:0000313" key="4">
    <source>
        <dbReference type="EMBL" id="KFG25276.1"/>
    </source>
</evidence>
<protein>
    <submittedName>
        <fullName evidence="3">Uncharacterized protein</fullName>
    </submittedName>
</protein>
<dbReference type="Proteomes" id="UP000005622">
    <property type="component" value="Unassembled WGS sequence"/>
</dbReference>
<feature type="signal peptide" evidence="2">
    <location>
        <begin position="1"/>
        <end position="23"/>
    </location>
</feature>
<dbReference type="AlphaFoldDB" id="H8ZBW6"/>
<feature type="chain" id="PRO_5040716395" evidence="2">
    <location>
        <begin position="24"/>
        <end position="247"/>
    </location>
</feature>
<keyword evidence="2" id="KW-0732">Signal</keyword>
<proteinExistence type="predicted"/>
<evidence type="ECO:0000313" key="5">
    <source>
        <dbReference type="Proteomes" id="UP000054524"/>
    </source>
</evidence>
<reference evidence="4 5" key="3">
    <citation type="journal article" date="2014" name="Genome Announc.">
        <title>Genome Sequence of the Microsporidian Species Nematocida sp1 Strain ERTm6 (ATCC PRA-372).</title>
        <authorList>
            <person name="Bakowski M.A."/>
            <person name="Priest M."/>
            <person name="Young S."/>
            <person name="Cuomo C.A."/>
            <person name="Troemel E.R."/>
        </authorList>
    </citation>
    <scope>NUCLEOTIDE SEQUENCE [LARGE SCALE GENOMIC DNA]</scope>
    <source>
        <strain evidence="4 5">ERTm6</strain>
    </source>
</reference>
<evidence type="ECO:0000256" key="2">
    <source>
        <dbReference type="SAM" id="SignalP"/>
    </source>
</evidence>
<dbReference type="HOGENOM" id="CLU_098357_0_0_1"/>
<dbReference type="OrthoDB" id="2188929at2759"/>
<dbReference type="Proteomes" id="UP000054524">
    <property type="component" value="Unassembled WGS sequence"/>
</dbReference>
<name>H8ZBW6_NEMA1</name>
<feature type="coiled-coil region" evidence="1">
    <location>
        <begin position="163"/>
        <end position="228"/>
    </location>
</feature>
<gene>
    <name evidence="3" type="ORF">NERG_01209</name>
    <name evidence="4" type="ORF">NESG_02047</name>
</gene>
<keyword evidence="5" id="KW-1185">Reference proteome</keyword>
<reference evidence="3" key="1">
    <citation type="submission" date="2011-03" db="EMBL/GenBank/DDBJ databases">
        <title>The Genome Sequence of Nematocida sp1 strain ERTm2.</title>
        <authorList>
            <consortium name="The Broad Institute Genome Sequencing Platform"/>
            <consortium name="The Broad Institute Genome Sequencing Center for Infectious Disease"/>
            <person name="Cuomo C."/>
            <person name="Troemel E."/>
            <person name="Young S.K."/>
            <person name="Zeng Q."/>
            <person name="Gargeya S."/>
            <person name="Fitzgerald M."/>
            <person name="Haas B."/>
            <person name="Abouelleil A."/>
            <person name="Alvarado L."/>
            <person name="Arachchi H.M."/>
            <person name="Berlin A."/>
            <person name="Brown A."/>
            <person name="Chapman S.B."/>
            <person name="Chen Z."/>
            <person name="Dunbar C."/>
            <person name="Freedman E."/>
            <person name="Gearin G."/>
            <person name="Gellesch M."/>
            <person name="Goldberg J."/>
            <person name="Griggs A."/>
            <person name="Gujja S."/>
            <person name="Heilman E.R."/>
            <person name="Heiman D."/>
            <person name="Howarth C."/>
            <person name="Larson L."/>
            <person name="Lui A."/>
            <person name="MacDonald P.J.P."/>
            <person name="Mehta T."/>
            <person name="Montmayeur A."/>
            <person name="Murphy C."/>
            <person name="Neiman D."/>
            <person name="Pearson M."/>
            <person name="Priest M."/>
            <person name="Roberts A."/>
            <person name="Saif S."/>
            <person name="Shea T."/>
            <person name="Shenoy N."/>
            <person name="Sisk P."/>
            <person name="Stolte C."/>
            <person name="Sykes S."/>
            <person name="White J."/>
            <person name="Yandava C."/>
            <person name="Wortman J."/>
            <person name="Nusbaum C."/>
            <person name="Birren B."/>
        </authorList>
    </citation>
    <scope>NUCLEOTIDE SEQUENCE</scope>
    <source>
        <strain evidence="3">ERTm2</strain>
    </source>
</reference>
<reference evidence="4" key="2">
    <citation type="submission" date="2012-10" db="EMBL/GenBank/DDBJ databases">
        <authorList>
            <consortium name="The Broad Institute Genome Sequencing Platform"/>
            <consortium name="The Broad Institute Genome Sequencing Center for Infectious Disease"/>
            <person name="Cuomo C."/>
            <person name="Troemel E."/>
            <person name="Walker B."/>
            <person name="Young S.K."/>
            <person name="Zeng Q."/>
            <person name="Gargeya S."/>
            <person name="Fitzgerald M."/>
            <person name="Haas B."/>
            <person name="Abouelleil A."/>
            <person name="Alvarado L."/>
            <person name="Arachchi H.M."/>
            <person name="Berlin A.M."/>
            <person name="Chapman S.B."/>
            <person name="Goldberg J."/>
            <person name="Griggs A."/>
            <person name="Gujja S."/>
            <person name="Hansen M."/>
            <person name="Howarth C."/>
            <person name="Imamovic A."/>
            <person name="Larimer J."/>
            <person name="McCowan C."/>
            <person name="Murphy C."/>
            <person name="Neiman D."/>
            <person name="Pearson M."/>
            <person name="Priest M."/>
            <person name="Roberts A."/>
            <person name="Saif S."/>
            <person name="Shea T."/>
            <person name="Sisk P."/>
            <person name="Sykes S."/>
            <person name="Wortman J."/>
            <person name="Nusbaum C."/>
            <person name="Birren B."/>
        </authorList>
    </citation>
    <scope>NUCLEOTIDE SEQUENCE</scope>
    <source>
        <strain evidence="4">ERTm6</strain>
    </source>
</reference>
<accession>A0A086IZF8</accession>